<name>A0A2A2JV19_9BILA</name>
<organism evidence="3 4">
    <name type="scientific">Diploscapter pachys</name>
    <dbReference type="NCBI Taxonomy" id="2018661"/>
    <lineage>
        <taxon>Eukaryota</taxon>
        <taxon>Metazoa</taxon>
        <taxon>Ecdysozoa</taxon>
        <taxon>Nematoda</taxon>
        <taxon>Chromadorea</taxon>
        <taxon>Rhabditida</taxon>
        <taxon>Rhabditina</taxon>
        <taxon>Rhabditomorpha</taxon>
        <taxon>Rhabditoidea</taxon>
        <taxon>Rhabditidae</taxon>
        <taxon>Diploscapter</taxon>
    </lineage>
</organism>
<keyword evidence="2" id="KW-0812">Transmembrane</keyword>
<feature type="compositionally biased region" description="Polar residues" evidence="1">
    <location>
        <begin position="470"/>
        <end position="491"/>
    </location>
</feature>
<feature type="transmembrane region" description="Helical" evidence="2">
    <location>
        <begin position="180"/>
        <end position="197"/>
    </location>
</feature>
<reference evidence="3 4" key="1">
    <citation type="journal article" date="2017" name="Curr. Biol.">
        <title>Genome architecture and evolution of a unichromosomal asexual nematode.</title>
        <authorList>
            <person name="Fradin H."/>
            <person name="Zegar C."/>
            <person name="Gutwein M."/>
            <person name="Lucas J."/>
            <person name="Kovtun M."/>
            <person name="Corcoran D."/>
            <person name="Baugh L.R."/>
            <person name="Kiontke K."/>
            <person name="Gunsalus K."/>
            <person name="Fitch D.H."/>
            <person name="Piano F."/>
        </authorList>
    </citation>
    <scope>NUCLEOTIDE SEQUENCE [LARGE SCALE GENOMIC DNA]</scope>
    <source>
        <strain evidence="3">PF1309</strain>
    </source>
</reference>
<dbReference type="AlphaFoldDB" id="A0A2A2JV19"/>
<feature type="compositionally biased region" description="Basic and acidic residues" evidence="1">
    <location>
        <begin position="384"/>
        <end position="395"/>
    </location>
</feature>
<feature type="region of interest" description="Disordered" evidence="1">
    <location>
        <begin position="459"/>
        <end position="523"/>
    </location>
</feature>
<feature type="transmembrane region" description="Helical" evidence="2">
    <location>
        <begin position="204"/>
        <end position="224"/>
    </location>
</feature>
<gene>
    <name evidence="3" type="ORF">WR25_26920</name>
</gene>
<keyword evidence="4" id="KW-1185">Reference proteome</keyword>
<proteinExistence type="predicted"/>
<evidence type="ECO:0000256" key="2">
    <source>
        <dbReference type="SAM" id="Phobius"/>
    </source>
</evidence>
<keyword evidence="2" id="KW-1133">Transmembrane helix</keyword>
<keyword evidence="2" id="KW-0472">Membrane</keyword>
<evidence type="ECO:0000313" key="4">
    <source>
        <dbReference type="Proteomes" id="UP000218231"/>
    </source>
</evidence>
<feature type="transmembrane region" description="Helical" evidence="2">
    <location>
        <begin position="230"/>
        <end position="254"/>
    </location>
</feature>
<feature type="compositionally biased region" description="Basic and acidic residues" evidence="1">
    <location>
        <begin position="492"/>
        <end position="509"/>
    </location>
</feature>
<feature type="transmembrane region" description="Helical" evidence="2">
    <location>
        <begin position="275"/>
        <end position="300"/>
    </location>
</feature>
<feature type="region of interest" description="Disordered" evidence="1">
    <location>
        <begin position="354"/>
        <end position="426"/>
    </location>
</feature>
<evidence type="ECO:0000313" key="3">
    <source>
        <dbReference type="EMBL" id="PAV65460.1"/>
    </source>
</evidence>
<dbReference type="EMBL" id="LIAE01010207">
    <property type="protein sequence ID" value="PAV65460.1"/>
    <property type="molecule type" value="Genomic_DNA"/>
</dbReference>
<accession>A0A2A2JV19</accession>
<protein>
    <submittedName>
        <fullName evidence="3">Uncharacterized protein</fullName>
    </submittedName>
</protein>
<comment type="caution">
    <text evidence="3">The sequence shown here is derived from an EMBL/GenBank/DDBJ whole genome shotgun (WGS) entry which is preliminary data.</text>
</comment>
<sequence>MNGIISRTIIQSNGSREEGCLEARQFCCTTPGRRTTRWAETQRKERDGTHRTHARLTEWSRSPPACTISSVGGRLVSIKMAMHRFLKRILIFQRQNQQRRVARTQQQTVAVEAQINNEHNENGEQDQERGDLEIGVEESQHRQRIGNGQEGGREMRRRGGCNQFLEDLGNKIFSESALKFHLLLEWLCCLLVLLIISEKNNSEIIFFTAMVIAISLLLSVIGLLSDAPKMLYPFVFVMLAEFILSMTLMILTFLKQSDQNLFKIVINHVPEFDRLFGFLFRLPQWLGLLILSICAAYSYICFLTAVNVIPKIELRTAQERLIRRRLAEAYNMGMVNPDGLMRGPYVHIIQNDGPQFVSENPDSPPHYSVLTDPQKTPPSGKSPSPEKRSDKDETAPPRYSQLEAFFRNGRFRRQKQASTSSTRALSACRVPDRVRMFLSSSPRKNKSGISAKSETFLHSNQQNQQSCQNAEGSGNSNSCSSTLTPCTPQNSSRKDGERNRQNKQNEHNQRQSLSPPHPNIVHF</sequence>
<dbReference type="Proteomes" id="UP000218231">
    <property type="component" value="Unassembled WGS sequence"/>
</dbReference>
<feature type="compositionally biased region" description="Polar residues" evidence="1">
    <location>
        <begin position="371"/>
        <end position="382"/>
    </location>
</feature>
<evidence type="ECO:0000256" key="1">
    <source>
        <dbReference type="SAM" id="MobiDB-lite"/>
    </source>
</evidence>
<feature type="compositionally biased region" description="Low complexity" evidence="1">
    <location>
        <begin position="459"/>
        <end position="469"/>
    </location>
</feature>